<dbReference type="EMBL" id="JBHUMF010000004">
    <property type="protein sequence ID" value="MFD2679487.1"/>
    <property type="molecule type" value="Genomic_DNA"/>
</dbReference>
<dbReference type="Pfam" id="PF02585">
    <property type="entry name" value="PIG-L"/>
    <property type="match status" value="1"/>
</dbReference>
<proteinExistence type="predicted"/>
<sequence length="233" mass="25829">MSETIDILAFGAHADDVEIGMGGTIAKLASEGKKVVICDLTEAELSSNGTVSLRKQEALDAAKKLGVVKRETLQIPDRGVFLNQDNIQAAVEVIRKYKPLAVFAPYEHDRHPDHGNASRLIREACFSAGIKNFLPKLEKHKVNKVYYYMINGFHNPDFLVDIEGYIDRKIDSLLSYKSQFVQGESGVKTPLTDGYIESVKAREKMMGKEAGLQYAEGFFSQGTLVLKDDLIGE</sequence>
<dbReference type="InterPro" id="IPR023842">
    <property type="entry name" value="Bacillithiol_biosynth_BshB1"/>
</dbReference>
<reference evidence="4" key="1">
    <citation type="journal article" date="2019" name="Int. J. Syst. Evol. Microbiol.">
        <title>The Global Catalogue of Microorganisms (GCM) 10K type strain sequencing project: providing services to taxonomists for standard genome sequencing and annotation.</title>
        <authorList>
            <consortium name="The Broad Institute Genomics Platform"/>
            <consortium name="The Broad Institute Genome Sequencing Center for Infectious Disease"/>
            <person name="Wu L."/>
            <person name="Ma J."/>
        </authorList>
    </citation>
    <scope>NUCLEOTIDE SEQUENCE [LARGE SCALE GENOMIC DNA]</scope>
    <source>
        <strain evidence="4">KCTC 3913</strain>
    </source>
</reference>
<organism evidence="3 4">
    <name type="scientific">Bacillus seohaeanensis</name>
    <dbReference type="NCBI Taxonomy" id="284580"/>
    <lineage>
        <taxon>Bacteria</taxon>
        <taxon>Bacillati</taxon>
        <taxon>Bacillota</taxon>
        <taxon>Bacilli</taxon>
        <taxon>Bacillales</taxon>
        <taxon>Bacillaceae</taxon>
        <taxon>Bacillus</taxon>
    </lineage>
</organism>
<protein>
    <submittedName>
        <fullName evidence="3">Bacillithiol biosynthesis deacetylase BshB1</fullName>
    </submittedName>
</protein>
<dbReference type="NCBIfam" id="TIGR04001">
    <property type="entry name" value="thiol_BshB1"/>
    <property type="match status" value="1"/>
</dbReference>
<name>A0ABW5RM08_9BACI</name>
<dbReference type="PANTHER" id="PTHR12993:SF30">
    <property type="entry name" value="N-ACETYL-ALPHA-D-GLUCOSAMINYL L-MALATE DEACETYLASE 1"/>
    <property type="match status" value="1"/>
</dbReference>
<comment type="caution">
    <text evidence="3">The sequence shown here is derived from an EMBL/GenBank/DDBJ whole genome shotgun (WGS) entry which is preliminary data.</text>
</comment>
<dbReference type="SUPFAM" id="SSF102588">
    <property type="entry name" value="LmbE-like"/>
    <property type="match status" value="1"/>
</dbReference>
<dbReference type="Gene3D" id="3.40.50.10320">
    <property type="entry name" value="LmbE-like"/>
    <property type="match status" value="1"/>
</dbReference>
<keyword evidence="4" id="KW-1185">Reference proteome</keyword>
<comment type="cofactor">
    <cofactor evidence="1">
        <name>Zn(2+)</name>
        <dbReference type="ChEBI" id="CHEBI:29105"/>
    </cofactor>
</comment>
<evidence type="ECO:0000313" key="3">
    <source>
        <dbReference type="EMBL" id="MFD2679487.1"/>
    </source>
</evidence>
<gene>
    <name evidence="3" type="primary">bshB1</name>
    <name evidence="3" type="ORF">ACFSUL_01855</name>
</gene>
<dbReference type="RefSeq" id="WP_377932179.1">
    <property type="nucleotide sequence ID" value="NZ_JBHUMF010000004.1"/>
</dbReference>
<comment type="catalytic activity">
    <reaction evidence="2">
        <text>(S)-malyl N-acetyl-alpha-D-glucosaminide + H2O = (S)-malyl alpha-D-glucosaminide + acetate</text>
        <dbReference type="Rhea" id="RHEA:33411"/>
        <dbReference type="ChEBI" id="CHEBI:15377"/>
        <dbReference type="ChEBI" id="CHEBI:30089"/>
        <dbReference type="ChEBI" id="CHEBI:64870"/>
        <dbReference type="ChEBI" id="CHEBI:64871"/>
    </reaction>
</comment>
<dbReference type="InterPro" id="IPR003737">
    <property type="entry name" value="GlcNAc_PI_deacetylase-related"/>
</dbReference>
<dbReference type="InterPro" id="IPR024078">
    <property type="entry name" value="LmbE-like_dom_sf"/>
</dbReference>
<evidence type="ECO:0000313" key="4">
    <source>
        <dbReference type="Proteomes" id="UP001597506"/>
    </source>
</evidence>
<accession>A0ABW5RM08</accession>
<evidence type="ECO:0000256" key="2">
    <source>
        <dbReference type="ARBA" id="ARBA00024609"/>
    </source>
</evidence>
<evidence type="ECO:0000256" key="1">
    <source>
        <dbReference type="ARBA" id="ARBA00001947"/>
    </source>
</evidence>
<dbReference type="Proteomes" id="UP001597506">
    <property type="component" value="Unassembled WGS sequence"/>
</dbReference>
<dbReference type="PANTHER" id="PTHR12993">
    <property type="entry name" value="N-ACETYLGLUCOSAMINYL-PHOSPHATIDYLINOSITOL DE-N-ACETYLASE-RELATED"/>
    <property type="match status" value="1"/>
</dbReference>